<name>A0ABS6G7I3_9FIRM</name>
<sequence length="62" mass="7447">MKTGIFEFNFTLIFQLLNTVLWIGIIYFIFNLFIKLPKGLKRNEEKIERIESILAEINRKLD</sequence>
<keyword evidence="1" id="KW-1133">Transmembrane helix</keyword>
<organism evidence="2 3">
    <name type="scientific">Alkaliphilus flagellatus</name>
    <dbReference type="NCBI Taxonomy" id="2841507"/>
    <lineage>
        <taxon>Bacteria</taxon>
        <taxon>Bacillati</taxon>
        <taxon>Bacillota</taxon>
        <taxon>Clostridia</taxon>
        <taxon>Peptostreptococcales</taxon>
        <taxon>Natronincolaceae</taxon>
        <taxon>Alkaliphilus</taxon>
    </lineage>
</organism>
<dbReference type="EMBL" id="JAHLQK010000006">
    <property type="protein sequence ID" value="MBU5677687.1"/>
    <property type="molecule type" value="Genomic_DNA"/>
</dbReference>
<protein>
    <submittedName>
        <fullName evidence="2">Uncharacterized protein</fullName>
    </submittedName>
</protein>
<evidence type="ECO:0000256" key="1">
    <source>
        <dbReference type="SAM" id="Phobius"/>
    </source>
</evidence>
<evidence type="ECO:0000313" key="2">
    <source>
        <dbReference type="EMBL" id="MBU5677687.1"/>
    </source>
</evidence>
<keyword evidence="1" id="KW-0472">Membrane</keyword>
<proteinExistence type="predicted"/>
<comment type="caution">
    <text evidence="2">The sequence shown here is derived from an EMBL/GenBank/DDBJ whole genome shotgun (WGS) entry which is preliminary data.</text>
</comment>
<gene>
    <name evidence="2" type="ORF">KQI88_14800</name>
</gene>
<dbReference type="RefSeq" id="WP_216418626.1">
    <property type="nucleotide sequence ID" value="NZ_JAHLQK010000006.1"/>
</dbReference>
<keyword evidence="1" id="KW-0812">Transmembrane</keyword>
<keyword evidence="3" id="KW-1185">Reference proteome</keyword>
<reference evidence="2 3" key="1">
    <citation type="submission" date="2021-06" db="EMBL/GenBank/DDBJ databases">
        <authorList>
            <person name="Sun Q."/>
            <person name="Li D."/>
        </authorList>
    </citation>
    <scope>NUCLEOTIDE SEQUENCE [LARGE SCALE GENOMIC DNA]</scope>
    <source>
        <strain evidence="2 3">MSJ-5</strain>
    </source>
</reference>
<evidence type="ECO:0000313" key="3">
    <source>
        <dbReference type="Proteomes" id="UP000779508"/>
    </source>
</evidence>
<accession>A0ABS6G7I3</accession>
<dbReference type="Proteomes" id="UP000779508">
    <property type="component" value="Unassembled WGS sequence"/>
</dbReference>
<feature type="transmembrane region" description="Helical" evidence="1">
    <location>
        <begin position="12"/>
        <end position="34"/>
    </location>
</feature>